<keyword evidence="2" id="KW-1185">Reference proteome</keyword>
<protein>
    <submittedName>
        <fullName evidence="1">Uncharacterized protein</fullName>
    </submittedName>
</protein>
<dbReference type="Proteomes" id="UP000828390">
    <property type="component" value="Unassembled WGS sequence"/>
</dbReference>
<dbReference type="EMBL" id="JAIWYP010000008">
    <property type="protein sequence ID" value="KAH3787824.1"/>
    <property type="molecule type" value="Genomic_DNA"/>
</dbReference>
<comment type="caution">
    <text evidence="1">The sequence shown here is derived from an EMBL/GenBank/DDBJ whole genome shotgun (WGS) entry which is preliminary data.</text>
</comment>
<reference evidence="1" key="2">
    <citation type="submission" date="2020-11" db="EMBL/GenBank/DDBJ databases">
        <authorList>
            <person name="McCartney M.A."/>
            <person name="Auch B."/>
            <person name="Kono T."/>
            <person name="Mallez S."/>
            <person name="Becker A."/>
            <person name="Gohl D.M."/>
            <person name="Silverstein K.A.T."/>
            <person name="Koren S."/>
            <person name="Bechman K.B."/>
            <person name="Herman A."/>
            <person name="Abrahante J.E."/>
            <person name="Garbe J."/>
        </authorList>
    </citation>
    <scope>NUCLEOTIDE SEQUENCE</scope>
    <source>
        <strain evidence="1">Duluth1</strain>
        <tissue evidence="1">Whole animal</tissue>
    </source>
</reference>
<gene>
    <name evidence="1" type="ORF">DPMN_165953</name>
</gene>
<organism evidence="1 2">
    <name type="scientific">Dreissena polymorpha</name>
    <name type="common">Zebra mussel</name>
    <name type="synonym">Mytilus polymorpha</name>
    <dbReference type="NCBI Taxonomy" id="45954"/>
    <lineage>
        <taxon>Eukaryota</taxon>
        <taxon>Metazoa</taxon>
        <taxon>Spiralia</taxon>
        <taxon>Lophotrochozoa</taxon>
        <taxon>Mollusca</taxon>
        <taxon>Bivalvia</taxon>
        <taxon>Autobranchia</taxon>
        <taxon>Heteroconchia</taxon>
        <taxon>Euheterodonta</taxon>
        <taxon>Imparidentia</taxon>
        <taxon>Neoheterodontei</taxon>
        <taxon>Myida</taxon>
        <taxon>Dreissenoidea</taxon>
        <taxon>Dreissenidae</taxon>
        <taxon>Dreissena</taxon>
    </lineage>
</organism>
<evidence type="ECO:0000313" key="2">
    <source>
        <dbReference type="Proteomes" id="UP000828390"/>
    </source>
</evidence>
<reference evidence="1" key="1">
    <citation type="journal article" date="2019" name="bioRxiv">
        <title>The Genome of the Zebra Mussel, Dreissena polymorpha: A Resource for Invasive Species Research.</title>
        <authorList>
            <person name="McCartney M.A."/>
            <person name="Auch B."/>
            <person name="Kono T."/>
            <person name="Mallez S."/>
            <person name="Zhang Y."/>
            <person name="Obille A."/>
            <person name="Becker A."/>
            <person name="Abrahante J.E."/>
            <person name="Garbe J."/>
            <person name="Badalamenti J.P."/>
            <person name="Herman A."/>
            <person name="Mangelson H."/>
            <person name="Liachko I."/>
            <person name="Sullivan S."/>
            <person name="Sone E.D."/>
            <person name="Koren S."/>
            <person name="Silverstein K.A.T."/>
            <person name="Beckman K.B."/>
            <person name="Gohl D.M."/>
        </authorList>
    </citation>
    <scope>NUCLEOTIDE SEQUENCE</scope>
    <source>
        <strain evidence="1">Duluth1</strain>
        <tissue evidence="1">Whole animal</tissue>
    </source>
</reference>
<sequence>MDLEAAIVGKIKSGRCRQDVHQQIQMNTEVATVTRKSLRLVISTLRPTRGKRLIVDETASGWPYDRRHPNKNKFALKVEREGEDLTDSGKAFHRFIVDGLQWNIFLGDEALYIVVDPFKIFRECIDIDDEKEVPKDEEDYQRSCQVRLGWDITSF</sequence>
<evidence type="ECO:0000313" key="1">
    <source>
        <dbReference type="EMBL" id="KAH3787824.1"/>
    </source>
</evidence>
<dbReference type="AlphaFoldDB" id="A0A9D4EVY0"/>
<accession>A0A9D4EVY0</accession>
<name>A0A9D4EVY0_DREPO</name>
<proteinExistence type="predicted"/>